<evidence type="ECO:0000313" key="3">
    <source>
        <dbReference type="Proteomes" id="UP000283255"/>
    </source>
</evidence>
<protein>
    <submittedName>
        <fullName evidence="2">Uncharacterized protein</fullName>
    </submittedName>
</protein>
<accession>A0A418Y8T7</accession>
<reference evidence="2 3" key="1">
    <citation type="submission" date="2018-09" db="EMBL/GenBank/DDBJ databases">
        <authorList>
            <person name="Wang F."/>
        </authorList>
    </citation>
    <scope>NUCLEOTIDE SEQUENCE [LARGE SCALE GENOMIC DNA]</scope>
    <source>
        <strain evidence="2 3">PLHSC7-2</strain>
    </source>
</reference>
<dbReference type="AlphaFoldDB" id="A0A418Y8T7"/>
<sequence>MSDARLLIVFIGNYEGIRENEALCVREFQWHSICMQINYRKKLLIMRSFFLLMLMRMRTFLY</sequence>
<dbReference type="Proteomes" id="UP000283255">
    <property type="component" value="Unassembled WGS sequence"/>
</dbReference>
<feature type="transmembrane region" description="Helical" evidence="1">
    <location>
        <begin position="44"/>
        <end position="61"/>
    </location>
</feature>
<keyword evidence="1" id="KW-0472">Membrane</keyword>
<organism evidence="2 3">
    <name type="scientific">Motilimonas pumila</name>
    <dbReference type="NCBI Taxonomy" id="2303987"/>
    <lineage>
        <taxon>Bacteria</taxon>
        <taxon>Pseudomonadati</taxon>
        <taxon>Pseudomonadota</taxon>
        <taxon>Gammaproteobacteria</taxon>
        <taxon>Alteromonadales</taxon>
        <taxon>Alteromonadales genera incertae sedis</taxon>
        <taxon>Motilimonas</taxon>
    </lineage>
</organism>
<dbReference type="EMBL" id="QZCH01000145">
    <property type="protein sequence ID" value="RJG35206.1"/>
    <property type="molecule type" value="Genomic_DNA"/>
</dbReference>
<reference evidence="2 3" key="2">
    <citation type="submission" date="2019-01" db="EMBL/GenBank/DDBJ databases">
        <title>Motilimonas pumilus sp. nov., isolated from the gut of sea cucumber (Apostichopus japonicus).</title>
        <authorList>
            <person name="Wang F.-Q."/>
            <person name="Ren L.-H."/>
            <person name="Lin Y.-W."/>
            <person name="Sun G.-H."/>
            <person name="Du Z.-J."/>
            <person name="Zhao J.-X."/>
            <person name="Liu X.-J."/>
            <person name="Liu L.-J."/>
        </authorList>
    </citation>
    <scope>NUCLEOTIDE SEQUENCE [LARGE SCALE GENOMIC DNA]</scope>
    <source>
        <strain evidence="2 3">PLHSC7-2</strain>
    </source>
</reference>
<name>A0A418Y8T7_9GAMM</name>
<keyword evidence="1" id="KW-0812">Transmembrane</keyword>
<keyword evidence="1" id="KW-1133">Transmembrane helix</keyword>
<evidence type="ECO:0000313" key="2">
    <source>
        <dbReference type="EMBL" id="RJG35206.1"/>
    </source>
</evidence>
<gene>
    <name evidence="2" type="ORF">D1Z90_20945</name>
</gene>
<keyword evidence="3" id="KW-1185">Reference proteome</keyword>
<proteinExistence type="predicted"/>
<comment type="caution">
    <text evidence="2">The sequence shown here is derived from an EMBL/GenBank/DDBJ whole genome shotgun (WGS) entry which is preliminary data.</text>
</comment>
<evidence type="ECO:0000256" key="1">
    <source>
        <dbReference type="SAM" id="Phobius"/>
    </source>
</evidence>